<dbReference type="HOGENOM" id="CLU_217817_0_0_9"/>
<reference evidence="1 2" key="1">
    <citation type="journal article" date="2009" name="J. Bacteriol.">
        <title>Complete genome sequence of the extremophilic Bacillus cereus strain Q1 with industrial applications.</title>
        <authorList>
            <person name="Xiong Z."/>
            <person name="Jiang Y."/>
            <person name="Qi D."/>
            <person name="Lu H."/>
            <person name="Yang F."/>
            <person name="Yang J."/>
            <person name="Chen L."/>
            <person name="Sun L."/>
            <person name="Xu X."/>
            <person name="Xue Y."/>
            <person name="Zhu Y."/>
            <person name="Jin Q."/>
        </authorList>
    </citation>
    <scope>NUCLEOTIDE SEQUENCE [LARGE SCALE GENOMIC DNA]</scope>
    <source>
        <strain evidence="1 2">Q1</strain>
    </source>
</reference>
<dbReference type="Proteomes" id="UP000000441">
    <property type="component" value="Chromosome"/>
</dbReference>
<organism evidence="1 2">
    <name type="scientific">Bacillus cereus (strain Q1)</name>
    <dbReference type="NCBI Taxonomy" id="361100"/>
    <lineage>
        <taxon>Bacteria</taxon>
        <taxon>Bacillati</taxon>
        <taxon>Bacillota</taxon>
        <taxon>Bacilli</taxon>
        <taxon>Bacillales</taxon>
        <taxon>Bacillaceae</taxon>
        <taxon>Bacillus</taxon>
        <taxon>Bacillus cereus group</taxon>
    </lineage>
</organism>
<protein>
    <submittedName>
        <fullName evidence="1">Uncharacterized protein</fullName>
    </submittedName>
</protein>
<dbReference type="AlphaFoldDB" id="B9J0Z0"/>
<evidence type="ECO:0000313" key="2">
    <source>
        <dbReference type="Proteomes" id="UP000000441"/>
    </source>
</evidence>
<proteinExistence type="predicted"/>
<gene>
    <name evidence="1" type="ordered locus">BCQ_2394</name>
</gene>
<dbReference type="KEGG" id="bcq:BCQ_2394"/>
<accession>B9J0Z0</accession>
<sequence>MKNLSASAVTKERSISRGHGGLKIVCIFIWKIFRG</sequence>
<evidence type="ECO:0000313" key="1">
    <source>
        <dbReference type="EMBL" id="ACM12822.1"/>
    </source>
</evidence>
<name>B9J0Z0_BACCQ</name>
<dbReference type="EMBL" id="CP000227">
    <property type="protein sequence ID" value="ACM12822.1"/>
    <property type="molecule type" value="Genomic_DNA"/>
</dbReference>